<evidence type="ECO:0000256" key="6">
    <source>
        <dbReference type="ARBA" id="ARBA00022824"/>
    </source>
</evidence>
<dbReference type="InParanoid" id="A0A1Y1XRU1"/>
<comment type="caution">
    <text evidence="11">The sequence shown here is derived from an EMBL/GenBank/DDBJ whole genome shotgun (WGS) entry which is preliminary data.</text>
</comment>
<dbReference type="STRING" id="1314790.A0A1Y1XRU1"/>
<comment type="similarity">
    <text evidence="3">Belongs to the PIGS family.</text>
</comment>
<feature type="transmembrane region" description="Helical" evidence="10">
    <location>
        <begin position="511"/>
        <end position="530"/>
    </location>
</feature>
<dbReference type="FunCoup" id="A0A1Y1XRU1">
    <property type="interactions" value="856"/>
</dbReference>
<evidence type="ECO:0000256" key="2">
    <source>
        <dbReference type="ARBA" id="ARBA00004687"/>
    </source>
</evidence>
<sequence length="545" mass="61823">MTVEVSTKRKILLSVWAVVLIGLPFWWKTTEVYRAKLPFDEIDHWQDLEECLTFPVQVKLHLPSTPESRNLDLSDITRNVQHNVDSQSQANARKNVIINSHGQVRVPVQITSQLDSSEKVEESEVNGEYHIYIRPVEDSAVKEPKVLLQDSRSIIVETQSLAQDTIVETTSAIISELFTEEESKIANTLNDDQNSSKVDAELRRVMKYASSYQLTFSMMNEDPSTLLVSWEIDAALKEYLYPFLSELTKISNFTVESQIQNYATLTVQPQRQNTKKSHYYYLNPESLPHFINSAEWNLASAVSTSPSINFLIYVPSESHRPLRIHSAKGQRISNSAFLIPRYGGVAISNPKVTESTAAQKSHHFTAAELRPFMQTFTVQLRELLGIDEVKTIFNRAGIQVSHVSTSGVGVTQLELDRLAHKRTAQNMVSAAATLSSLSRLINQIPNMVVLDHIQTEVTEALGSLQKACHHVKQMDYQAALHSSKEALERSELAFFDPTMVSMLYFPDEHKYAIYMPLFFPISVPLVLTAIKELQEMRKRKKQKTE</sequence>
<keyword evidence="8 10" id="KW-0472">Membrane</keyword>
<dbReference type="Pfam" id="PF10510">
    <property type="entry name" value="PIG-S"/>
    <property type="match status" value="1"/>
</dbReference>
<dbReference type="GO" id="GO:0016255">
    <property type="term" value="P:attachment of GPI anchor to protein"/>
    <property type="evidence" value="ECO:0007669"/>
    <property type="project" value="InterPro"/>
</dbReference>
<evidence type="ECO:0000313" key="12">
    <source>
        <dbReference type="Proteomes" id="UP000193498"/>
    </source>
</evidence>
<keyword evidence="12" id="KW-1185">Reference proteome</keyword>
<dbReference type="GO" id="GO:0006506">
    <property type="term" value="P:GPI anchor biosynthetic process"/>
    <property type="evidence" value="ECO:0007669"/>
    <property type="project" value="UniProtKB-UniPathway"/>
</dbReference>
<dbReference type="AlphaFoldDB" id="A0A1Y1XRU1"/>
<gene>
    <name evidence="11" type="ORF">K493DRAFT_290545</name>
</gene>
<dbReference type="PANTHER" id="PTHR21072">
    <property type="entry name" value="GPI TRANSAMIDASE COMPONENT PIG-S"/>
    <property type="match status" value="1"/>
</dbReference>
<evidence type="ECO:0000256" key="7">
    <source>
        <dbReference type="ARBA" id="ARBA00022989"/>
    </source>
</evidence>
<accession>A0A1Y1XRU1</accession>
<keyword evidence="7 10" id="KW-1133">Transmembrane helix</keyword>
<dbReference type="GO" id="GO:0042765">
    <property type="term" value="C:GPI-anchor transamidase complex"/>
    <property type="evidence" value="ECO:0007669"/>
    <property type="project" value="InterPro"/>
</dbReference>
<dbReference type="PANTHER" id="PTHR21072:SF13">
    <property type="entry name" value="GPI TRANSAMIDASE COMPONENT PIG-S"/>
    <property type="match status" value="1"/>
</dbReference>
<evidence type="ECO:0000256" key="8">
    <source>
        <dbReference type="ARBA" id="ARBA00023136"/>
    </source>
</evidence>
<evidence type="ECO:0000313" key="11">
    <source>
        <dbReference type="EMBL" id="ORX88482.1"/>
    </source>
</evidence>
<keyword evidence="4" id="KW-0337">GPI-anchor biosynthesis</keyword>
<organism evidence="11 12">
    <name type="scientific">Basidiobolus meristosporus CBS 931.73</name>
    <dbReference type="NCBI Taxonomy" id="1314790"/>
    <lineage>
        <taxon>Eukaryota</taxon>
        <taxon>Fungi</taxon>
        <taxon>Fungi incertae sedis</taxon>
        <taxon>Zoopagomycota</taxon>
        <taxon>Entomophthoromycotina</taxon>
        <taxon>Basidiobolomycetes</taxon>
        <taxon>Basidiobolales</taxon>
        <taxon>Basidiobolaceae</taxon>
        <taxon>Basidiobolus</taxon>
    </lineage>
</organism>
<comment type="subcellular location">
    <subcellularLocation>
        <location evidence="1">Endoplasmic reticulum membrane</location>
        <topology evidence="1">Multi-pass membrane protein</topology>
    </subcellularLocation>
</comment>
<evidence type="ECO:0000256" key="1">
    <source>
        <dbReference type="ARBA" id="ARBA00004477"/>
    </source>
</evidence>
<evidence type="ECO:0000256" key="9">
    <source>
        <dbReference type="ARBA" id="ARBA00023180"/>
    </source>
</evidence>
<feature type="transmembrane region" description="Helical" evidence="10">
    <location>
        <begin position="12"/>
        <end position="27"/>
    </location>
</feature>
<keyword evidence="9" id="KW-0325">Glycoprotein</keyword>
<proteinExistence type="inferred from homology"/>
<keyword evidence="6" id="KW-0256">Endoplasmic reticulum</keyword>
<name>A0A1Y1XRU1_9FUNG</name>
<evidence type="ECO:0008006" key="13">
    <source>
        <dbReference type="Google" id="ProtNLM"/>
    </source>
</evidence>
<dbReference type="InterPro" id="IPR019540">
    <property type="entry name" value="PtdIno-glycan_biosynth_class_S"/>
</dbReference>
<evidence type="ECO:0000256" key="5">
    <source>
        <dbReference type="ARBA" id="ARBA00022692"/>
    </source>
</evidence>
<evidence type="ECO:0000256" key="4">
    <source>
        <dbReference type="ARBA" id="ARBA00022502"/>
    </source>
</evidence>
<comment type="pathway">
    <text evidence="2">Glycolipid biosynthesis; glycosylphosphatidylinositol-anchor biosynthesis.</text>
</comment>
<dbReference type="Proteomes" id="UP000193498">
    <property type="component" value="Unassembled WGS sequence"/>
</dbReference>
<evidence type="ECO:0000256" key="3">
    <source>
        <dbReference type="ARBA" id="ARBA00005316"/>
    </source>
</evidence>
<dbReference type="UniPathway" id="UPA00196"/>
<evidence type="ECO:0000256" key="10">
    <source>
        <dbReference type="SAM" id="Phobius"/>
    </source>
</evidence>
<dbReference type="OrthoDB" id="28748at2759"/>
<dbReference type="EMBL" id="MCFE01000526">
    <property type="protein sequence ID" value="ORX88482.1"/>
    <property type="molecule type" value="Genomic_DNA"/>
</dbReference>
<keyword evidence="5 10" id="KW-0812">Transmembrane</keyword>
<reference evidence="11 12" key="1">
    <citation type="submission" date="2016-07" db="EMBL/GenBank/DDBJ databases">
        <title>Pervasive Adenine N6-methylation of Active Genes in Fungi.</title>
        <authorList>
            <consortium name="DOE Joint Genome Institute"/>
            <person name="Mondo S.J."/>
            <person name="Dannebaum R.O."/>
            <person name="Kuo R.C."/>
            <person name="Labutti K."/>
            <person name="Haridas S."/>
            <person name="Kuo A."/>
            <person name="Salamov A."/>
            <person name="Ahrendt S.R."/>
            <person name="Lipzen A."/>
            <person name="Sullivan W."/>
            <person name="Andreopoulos W.B."/>
            <person name="Clum A."/>
            <person name="Lindquist E."/>
            <person name="Daum C."/>
            <person name="Ramamoorthy G.K."/>
            <person name="Gryganskyi A."/>
            <person name="Culley D."/>
            <person name="Magnuson J.K."/>
            <person name="James T.Y."/>
            <person name="O'Malley M.A."/>
            <person name="Stajich J.E."/>
            <person name="Spatafora J.W."/>
            <person name="Visel A."/>
            <person name="Grigoriev I.V."/>
        </authorList>
    </citation>
    <scope>NUCLEOTIDE SEQUENCE [LARGE SCALE GENOMIC DNA]</scope>
    <source>
        <strain evidence="11 12">CBS 931.73</strain>
    </source>
</reference>
<protein>
    <recommendedName>
        <fullName evidence="13">GPI transamidase component PIG-S</fullName>
    </recommendedName>
</protein>